<protein>
    <submittedName>
        <fullName evidence="1">Uncharacterized protein</fullName>
    </submittedName>
</protein>
<dbReference type="Gene3D" id="3.30.420.10">
    <property type="entry name" value="Ribonuclease H-like superfamily/Ribonuclease H"/>
    <property type="match status" value="1"/>
</dbReference>
<sequence>MNKTLVKMARCLLIGKGLPTRFWAEALNTAVNLLNYLPTKALESKSAFKA</sequence>
<dbReference type="InterPro" id="IPR039537">
    <property type="entry name" value="Retrotran_Ty1/copia-like"/>
</dbReference>
<proteinExistence type="predicted"/>
<reference evidence="1 2" key="1">
    <citation type="journal article" date="2013" name="Genome Biol.">
        <title>The genome sequence of the most widely cultivated cacao type and its use to identify candidate genes regulating pod color.</title>
        <authorList>
            <person name="Motamayor J.C."/>
            <person name="Mockaitis K."/>
            <person name="Schmutz J."/>
            <person name="Haiminen N."/>
            <person name="Iii D.L."/>
            <person name="Cornejo O."/>
            <person name="Findley S.D."/>
            <person name="Zheng P."/>
            <person name="Utro F."/>
            <person name="Royaert S."/>
            <person name="Saski C."/>
            <person name="Jenkins J."/>
            <person name="Podicheti R."/>
            <person name="Zhao M."/>
            <person name="Scheffler B.E."/>
            <person name="Stack J.C."/>
            <person name="Feltus F.A."/>
            <person name="Mustiga G.M."/>
            <person name="Amores F."/>
            <person name="Phillips W."/>
            <person name="Marelli J.P."/>
            <person name="May G.D."/>
            <person name="Shapiro H."/>
            <person name="Ma J."/>
            <person name="Bustamante C.D."/>
            <person name="Schnell R.J."/>
            <person name="Main D."/>
            <person name="Gilbert D."/>
            <person name="Parida L."/>
            <person name="Kuhn D.N."/>
        </authorList>
    </citation>
    <scope>NUCLEOTIDE SEQUENCE [LARGE SCALE GENOMIC DNA]</scope>
    <source>
        <strain evidence="2">cv. Matina 1-6</strain>
    </source>
</reference>
<dbReference type="OMA" id="SARTMIH"/>
<dbReference type="AlphaFoldDB" id="A0A061F0X8"/>
<gene>
    <name evidence="1" type="ORF">TCM_025716</name>
</gene>
<dbReference type="GO" id="GO:0003676">
    <property type="term" value="F:nucleic acid binding"/>
    <property type="evidence" value="ECO:0007669"/>
    <property type="project" value="InterPro"/>
</dbReference>
<dbReference type="InterPro" id="IPR036397">
    <property type="entry name" value="RNaseH_sf"/>
</dbReference>
<dbReference type="InParanoid" id="A0A061F0X8"/>
<dbReference type="SUPFAM" id="SSF53098">
    <property type="entry name" value="Ribonuclease H-like"/>
    <property type="match status" value="1"/>
</dbReference>
<name>A0A061F0X8_THECC</name>
<evidence type="ECO:0000313" key="1">
    <source>
        <dbReference type="EMBL" id="EOY10342.1"/>
    </source>
</evidence>
<accession>A0A061F0X8</accession>
<dbReference type="HOGENOM" id="CLU_085149_2_1_1"/>
<dbReference type="PANTHER" id="PTHR42648:SF18">
    <property type="entry name" value="RETROTRANSPOSON, UNCLASSIFIED-LIKE PROTEIN"/>
    <property type="match status" value="1"/>
</dbReference>
<dbReference type="PANTHER" id="PTHR42648">
    <property type="entry name" value="TRANSPOSASE, PUTATIVE-RELATED"/>
    <property type="match status" value="1"/>
</dbReference>
<keyword evidence="2" id="KW-1185">Reference proteome</keyword>
<dbReference type="InterPro" id="IPR012337">
    <property type="entry name" value="RNaseH-like_sf"/>
</dbReference>
<dbReference type="EMBL" id="CM001883">
    <property type="protein sequence ID" value="EOY10342.1"/>
    <property type="molecule type" value="Genomic_DNA"/>
</dbReference>
<evidence type="ECO:0000313" key="2">
    <source>
        <dbReference type="Proteomes" id="UP000026915"/>
    </source>
</evidence>
<dbReference type="Gramene" id="EOY10342">
    <property type="protein sequence ID" value="EOY10342"/>
    <property type="gene ID" value="TCM_025716"/>
</dbReference>
<organism evidence="1 2">
    <name type="scientific">Theobroma cacao</name>
    <name type="common">Cacao</name>
    <name type="synonym">Cocoa</name>
    <dbReference type="NCBI Taxonomy" id="3641"/>
    <lineage>
        <taxon>Eukaryota</taxon>
        <taxon>Viridiplantae</taxon>
        <taxon>Streptophyta</taxon>
        <taxon>Embryophyta</taxon>
        <taxon>Tracheophyta</taxon>
        <taxon>Spermatophyta</taxon>
        <taxon>Magnoliopsida</taxon>
        <taxon>eudicotyledons</taxon>
        <taxon>Gunneridae</taxon>
        <taxon>Pentapetalae</taxon>
        <taxon>rosids</taxon>
        <taxon>malvids</taxon>
        <taxon>Malvales</taxon>
        <taxon>Malvaceae</taxon>
        <taxon>Byttnerioideae</taxon>
        <taxon>Theobroma</taxon>
    </lineage>
</organism>
<dbReference type="Proteomes" id="UP000026915">
    <property type="component" value="Chromosome 5"/>
</dbReference>